<evidence type="ECO:0000256" key="2">
    <source>
        <dbReference type="ARBA" id="ARBA00022801"/>
    </source>
</evidence>
<sequence length="179" mass="20409">MEAKFCSESRVLRSSRVFPNDFNNHNTMFGGRLLSDMDQVASISAAKHSRRECVTVSVDAVEFLHPIRPQEAVCFESFVTWTNRSSMEIFIKVHAENLRTGESKIAAIAYFTFVALDENKKPTPVPKVIPETAEEKYLHQQAQMRAALRKQKIAVNKEIVSYLKEHSTSPKVIMEYSNK</sequence>
<evidence type="ECO:0000256" key="3">
    <source>
        <dbReference type="PROSITE-ProRule" id="PRU01106"/>
    </source>
</evidence>
<keyword evidence="6" id="KW-1185">Reference proteome</keyword>
<evidence type="ECO:0000313" key="5">
    <source>
        <dbReference type="EMBL" id="TQE91975.1"/>
    </source>
</evidence>
<feature type="domain" description="HotDog ACOT-type" evidence="4">
    <location>
        <begin position="7"/>
        <end position="119"/>
    </location>
</feature>
<comment type="similarity">
    <text evidence="1">Belongs to the acyl coenzyme A hydrolase family.</text>
</comment>
<dbReference type="SUPFAM" id="SSF54637">
    <property type="entry name" value="Thioesterase/thiol ester dehydrase-isomerase"/>
    <property type="match status" value="1"/>
</dbReference>
<accession>A0A540V5D9</accession>
<evidence type="ECO:0000256" key="1">
    <source>
        <dbReference type="ARBA" id="ARBA00010458"/>
    </source>
</evidence>
<evidence type="ECO:0000259" key="4">
    <source>
        <dbReference type="PROSITE" id="PS51770"/>
    </source>
</evidence>
<name>A0A540V5D9_9BACL</name>
<evidence type="ECO:0000313" key="6">
    <source>
        <dbReference type="Proteomes" id="UP000315753"/>
    </source>
</evidence>
<dbReference type="GO" id="GO:0009062">
    <property type="term" value="P:fatty acid catabolic process"/>
    <property type="evidence" value="ECO:0007669"/>
    <property type="project" value="TreeGrafter"/>
</dbReference>
<dbReference type="PANTHER" id="PTHR11049:SF24">
    <property type="entry name" value="CYTOSOLIC ACYL COENZYME A THIOESTER HYDROLASE"/>
    <property type="match status" value="1"/>
</dbReference>
<dbReference type="PROSITE" id="PS51770">
    <property type="entry name" value="HOTDOG_ACOT"/>
    <property type="match status" value="1"/>
</dbReference>
<dbReference type="InterPro" id="IPR029069">
    <property type="entry name" value="HotDog_dom_sf"/>
</dbReference>
<dbReference type="PANTHER" id="PTHR11049">
    <property type="entry name" value="ACYL COENZYME A THIOESTER HYDROLASE"/>
    <property type="match status" value="1"/>
</dbReference>
<dbReference type="Pfam" id="PF03061">
    <property type="entry name" value="4HBT"/>
    <property type="match status" value="1"/>
</dbReference>
<protein>
    <submittedName>
        <fullName evidence="5">Acyl-CoA thioesterase</fullName>
    </submittedName>
</protein>
<dbReference type="InterPro" id="IPR006683">
    <property type="entry name" value="Thioestr_dom"/>
</dbReference>
<dbReference type="InterPro" id="IPR040170">
    <property type="entry name" value="Cytosol_ACT"/>
</dbReference>
<dbReference type="EMBL" id="VIGD01000002">
    <property type="protein sequence ID" value="TQE91975.1"/>
    <property type="molecule type" value="Genomic_DNA"/>
</dbReference>
<keyword evidence="2 3" id="KW-0378">Hydrolase</keyword>
<dbReference type="Gene3D" id="3.10.129.10">
    <property type="entry name" value="Hotdog Thioesterase"/>
    <property type="match status" value="1"/>
</dbReference>
<dbReference type="OrthoDB" id="9791628at2"/>
<proteinExistence type="inferred from homology"/>
<reference evidence="5 6" key="1">
    <citation type="submission" date="2019-06" db="EMBL/GenBank/DDBJ databases">
        <title>Genome sequence of Ureibacillus terrenus.</title>
        <authorList>
            <person name="Maclea K.S."/>
            <person name="Simoes M."/>
        </authorList>
    </citation>
    <scope>NUCLEOTIDE SEQUENCE [LARGE SCALE GENOMIC DNA]</scope>
    <source>
        <strain evidence="5 6">ATCC BAA-384</strain>
    </source>
</reference>
<comment type="caution">
    <text evidence="5">The sequence shown here is derived from an EMBL/GenBank/DDBJ whole genome shotgun (WGS) entry which is preliminary data.</text>
</comment>
<organism evidence="5 6">
    <name type="scientific">Ureibacillus terrenus</name>
    <dbReference type="NCBI Taxonomy" id="118246"/>
    <lineage>
        <taxon>Bacteria</taxon>
        <taxon>Bacillati</taxon>
        <taxon>Bacillota</taxon>
        <taxon>Bacilli</taxon>
        <taxon>Bacillales</taxon>
        <taxon>Caryophanaceae</taxon>
        <taxon>Ureibacillus</taxon>
    </lineage>
</organism>
<dbReference type="GO" id="GO:0052816">
    <property type="term" value="F:long-chain fatty acyl-CoA hydrolase activity"/>
    <property type="evidence" value="ECO:0007669"/>
    <property type="project" value="TreeGrafter"/>
</dbReference>
<gene>
    <name evidence="5" type="ORF">FKZ59_02470</name>
</gene>
<dbReference type="CDD" id="cd03442">
    <property type="entry name" value="BFIT_BACH"/>
    <property type="match status" value="1"/>
</dbReference>
<dbReference type="InterPro" id="IPR033120">
    <property type="entry name" value="HOTDOG_ACOT"/>
</dbReference>
<dbReference type="AlphaFoldDB" id="A0A540V5D9"/>
<dbReference type="RefSeq" id="WP_141601151.1">
    <property type="nucleotide sequence ID" value="NZ_JARMSB010000008.1"/>
</dbReference>
<dbReference type="GO" id="GO:0006637">
    <property type="term" value="P:acyl-CoA metabolic process"/>
    <property type="evidence" value="ECO:0007669"/>
    <property type="project" value="TreeGrafter"/>
</dbReference>
<dbReference type="GO" id="GO:0005829">
    <property type="term" value="C:cytosol"/>
    <property type="evidence" value="ECO:0007669"/>
    <property type="project" value="TreeGrafter"/>
</dbReference>
<dbReference type="Proteomes" id="UP000315753">
    <property type="component" value="Unassembled WGS sequence"/>
</dbReference>